<comment type="caution">
    <text evidence="1">The sequence shown here is derived from an EMBL/GenBank/DDBJ whole genome shotgun (WGS) entry which is preliminary data.</text>
</comment>
<evidence type="ECO:0000313" key="2">
    <source>
        <dbReference type="Proteomes" id="UP001595816"/>
    </source>
</evidence>
<dbReference type="Proteomes" id="UP001595816">
    <property type="component" value="Unassembled WGS sequence"/>
</dbReference>
<sequence>MRLITKLGDRLLATILPTATADAACAPNEQTWYTCETGHRLVRHYCYTKTLSGGTCQRVCTTSPAGMC</sequence>
<gene>
    <name evidence="1" type="ORF">ACFOZ4_15115</name>
</gene>
<name>A0ABV8LN08_9ACTN</name>
<accession>A0ABV8LN08</accession>
<dbReference type="EMBL" id="JBHSAY010000008">
    <property type="protein sequence ID" value="MFC4131938.1"/>
    <property type="molecule type" value="Genomic_DNA"/>
</dbReference>
<reference evidence="2" key="1">
    <citation type="journal article" date="2019" name="Int. J. Syst. Evol. Microbiol.">
        <title>The Global Catalogue of Microorganisms (GCM) 10K type strain sequencing project: providing services to taxonomists for standard genome sequencing and annotation.</title>
        <authorList>
            <consortium name="The Broad Institute Genomics Platform"/>
            <consortium name="The Broad Institute Genome Sequencing Center for Infectious Disease"/>
            <person name="Wu L."/>
            <person name="Ma J."/>
        </authorList>
    </citation>
    <scope>NUCLEOTIDE SEQUENCE [LARGE SCALE GENOMIC DNA]</scope>
    <source>
        <strain evidence="2">CGMCC 4.7289</strain>
    </source>
</reference>
<dbReference type="RefSeq" id="WP_253763489.1">
    <property type="nucleotide sequence ID" value="NZ_JAMZDZ010000001.1"/>
</dbReference>
<keyword evidence="2" id="KW-1185">Reference proteome</keyword>
<protein>
    <submittedName>
        <fullName evidence="1">Uncharacterized protein</fullName>
    </submittedName>
</protein>
<organism evidence="1 2">
    <name type="scientific">Hamadaea flava</name>
    <dbReference type="NCBI Taxonomy" id="1742688"/>
    <lineage>
        <taxon>Bacteria</taxon>
        <taxon>Bacillati</taxon>
        <taxon>Actinomycetota</taxon>
        <taxon>Actinomycetes</taxon>
        <taxon>Micromonosporales</taxon>
        <taxon>Micromonosporaceae</taxon>
        <taxon>Hamadaea</taxon>
    </lineage>
</organism>
<evidence type="ECO:0000313" key="1">
    <source>
        <dbReference type="EMBL" id="MFC4131938.1"/>
    </source>
</evidence>
<proteinExistence type="predicted"/>